<dbReference type="EMBL" id="JAUUCC010000134">
    <property type="protein sequence ID" value="MEE2054878.1"/>
    <property type="molecule type" value="Genomic_DNA"/>
</dbReference>
<feature type="transmembrane region" description="Helical" evidence="1">
    <location>
        <begin position="60"/>
        <end position="79"/>
    </location>
</feature>
<dbReference type="RefSeq" id="WP_330161694.1">
    <property type="nucleotide sequence ID" value="NZ_BAAAJA010000028.1"/>
</dbReference>
<comment type="caution">
    <text evidence="2">The sequence shown here is derived from an EMBL/GenBank/DDBJ whole genome shotgun (WGS) entry which is preliminary data.</text>
</comment>
<proteinExistence type="predicted"/>
<protein>
    <submittedName>
        <fullName evidence="2">Uncharacterized protein</fullName>
    </submittedName>
</protein>
<reference evidence="2 3" key="1">
    <citation type="submission" date="2023-07" db="EMBL/GenBank/DDBJ databases">
        <authorList>
            <person name="Girao M."/>
            <person name="Carvalho M.F."/>
        </authorList>
    </citation>
    <scope>NUCLEOTIDE SEQUENCE [LARGE SCALE GENOMIC DNA]</scope>
    <source>
        <strain evidence="2 3">66/93</strain>
    </source>
</reference>
<evidence type="ECO:0000256" key="1">
    <source>
        <dbReference type="SAM" id="Phobius"/>
    </source>
</evidence>
<organism evidence="2 3">
    <name type="scientific">Nocardiopsis tropica</name>
    <dbReference type="NCBI Taxonomy" id="109330"/>
    <lineage>
        <taxon>Bacteria</taxon>
        <taxon>Bacillati</taxon>
        <taxon>Actinomycetota</taxon>
        <taxon>Actinomycetes</taxon>
        <taxon>Streptosporangiales</taxon>
        <taxon>Nocardiopsidaceae</taxon>
        <taxon>Nocardiopsis</taxon>
    </lineage>
</organism>
<name>A0ABU7KZY6_9ACTN</name>
<keyword evidence="1" id="KW-1133">Transmembrane helix</keyword>
<feature type="transmembrane region" description="Helical" evidence="1">
    <location>
        <begin position="27"/>
        <end position="48"/>
    </location>
</feature>
<gene>
    <name evidence="2" type="ORF">Q8A49_30715</name>
</gene>
<keyword evidence="1" id="KW-0812">Transmembrane</keyword>
<evidence type="ECO:0000313" key="3">
    <source>
        <dbReference type="Proteomes" id="UP001348641"/>
    </source>
</evidence>
<sequence>MNDERDVGAEIDAFDRAMRRRWLRRRLVYWTWATVAFTLLGAVVGLVLDGVEGMMALSPWVFLASLFTAGVNLSFEVYMSRDAW</sequence>
<keyword evidence="1" id="KW-0472">Membrane</keyword>
<accession>A0ABU7KZY6</accession>
<evidence type="ECO:0000313" key="2">
    <source>
        <dbReference type="EMBL" id="MEE2054878.1"/>
    </source>
</evidence>
<dbReference type="Proteomes" id="UP001348641">
    <property type="component" value="Unassembled WGS sequence"/>
</dbReference>